<evidence type="ECO:0000256" key="6">
    <source>
        <dbReference type="SAM" id="Phobius"/>
    </source>
</evidence>
<feature type="transmembrane region" description="Helical" evidence="6">
    <location>
        <begin position="313"/>
        <end position="336"/>
    </location>
</feature>
<gene>
    <name evidence="8" type="ORF">BU16DRAFT_563746</name>
</gene>
<dbReference type="Pfam" id="PF07690">
    <property type="entry name" value="MFS_1"/>
    <property type="match status" value="1"/>
</dbReference>
<dbReference type="InterPro" id="IPR011701">
    <property type="entry name" value="MFS"/>
</dbReference>
<reference evidence="8" key="1">
    <citation type="journal article" date="2020" name="Stud. Mycol.">
        <title>101 Dothideomycetes genomes: a test case for predicting lifestyles and emergence of pathogens.</title>
        <authorList>
            <person name="Haridas S."/>
            <person name="Albert R."/>
            <person name="Binder M."/>
            <person name="Bloem J."/>
            <person name="Labutti K."/>
            <person name="Salamov A."/>
            <person name="Andreopoulos B."/>
            <person name="Baker S."/>
            <person name="Barry K."/>
            <person name="Bills G."/>
            <person name="Bluhm B."/>
            <person name="Cannon C."/>
            <person name="Castanera R."/>
            <person name="Culley D."/>
            <person name="Daum C."/>
            <person name="Ezra D."/>
            <person name="Gonzalez J."/>
            <person name="Henrissat B."/>
            <person name="Kuo A."/>
            <person name="Liang C."/>
            <person name="Lipzen A."/>
            <person name="Lutzoni F."/>
            <person name="Magnuson J."/>
            <person name="Mondo S."/>
            <person name="Nolan M."/>
            <person name="Ohm R."/>
            <person name="Pangilinan J."/>
            <person name="Park H.-J."/>
            <person name="Ramirez L."/>
            <person name="Alfaro M."/>
            <person name="Sun H."/>
            <person name="Tritt A."/>
            <person name="Yoshinaga Y."/>
            <person name="Zwiers L.-H."/>
            <person name="Turgeon B."/>
            <person name="Goodwin S."/>
            <person name="Spatafora J."/>
            <person name="Crous P."/>
            <person name="Grigoriev I."/>
        </authorList>
    </citation>
    <scope>NUCLEOTIDE SEQUENCE</scope>
    <source>
        <strain evidence="8">CBS 269.34</strain>
    </source>
</reference>
<dbReference type="GO" id="GO:0000329">
    <property type="term" value="C:fungal-type vacuole membrane"/>
    <property type="evidence" value="ECO:0007669"/>
    <property type="project" value="TreeGrafter"/>
</dbReference>
<feature type="region of interest" description="Disordered" evidence="5">
    <location>
        <begin position="1"/>
        <end position="42"/>
    </location>
</feature>
<evidence type="ECO:0000256" key="2">
    <source>
        <dbReference type="ARBA" id="ARBA00022692"/>
    </source>
</evidence>
<feature type="transmembrane region" description="Helical" evidence="6">
    <location>
        <begin position="441"/>
        <end position="466"/>
    </location>
</feature>
<feature type="transmembrane region" description="Helical" evidence="6">
    <location>
        <begin position="407"/>
        <end position="429"/>
    </location>
</feature>
<feature type="transmembrane region" description="Helical" evidence="6">
    <location>
        <begin position="46"/>
        <end position="65"/>
    </location>
</feature>
<keyword evidence="2 6" id="KW-0812">Transmembrane</keyword>
<dbReference type="PROSITE" id="PS50850">
    <property type="entry name" value="MFS"/>
    <property type="match status" value="1"/>
</dbReference>
<evidence type="ECO:0000256" key="1">
    <source>
        <dbReference type="ARBA" id="ARBA00004141"/>
    </source>
</evidence>
<evidence type="ECO:0000259" key="7">
    <source>
        <dbReference type="PROSITE" id="PS50850"/>
    </source>
</evidence>
<dbReference type="InterPro" id="IPR020846">
    <property type="entry name" value="MFS_dom"/>
</dbReference>
<dbReference type="InterPro" id="IPR036259">
    <property type="entry name" value="MFS_trans_sf"/>
</dbReference>
<feature type="transmembrane region" description="Helical" evidence="6">
    <location>
        <begin position="206"/>
        <end position="229"/>
    </location>
</feature>
<feature type="transmembrane region" description="Helical" evidence="6">
    <location>
        <begin position="250"/>
        <end position="269"/>
    </location>
</feature>
<feature type="transmembrane region" description="Helical" evidence="6">
    <location>
        <begin position="348"/>
        <end position="370"/>
    </location>
</feature>
<evidence type="ECO:0000313" key="9">
    <source>
        <dbReference type="Proteomes" id="UP000799750"/>
    </source>
</evidence>
<keyword evidence="4 6" id="KW-0472">Membrane</keyword>
<dbReference type="AlphaFoldDB" id="A0A6A6QMI5"/>
<sequence length="573" mass="60265">MPVPSASTTEQSPLLSRRTSLSSNASKSVGVQSSVHSESDDGPEPVISALRGTVVIASIGLLIFLQATNISILTTTQSAIAADLDAFEQVSWLTSSYLIAMSSISPLSGRLCQLFSPRICIFVSTMIVCIGSIITSLSSSLAVFLVGRAVTGAGAAGILIVATIIAIQLAGDKQRGLYIGLINSGMTIGVSLGAVIAGAVEPKYGWKVLFGVQAPLSLIAGICLLFGIPKKFVSGARAYTDLPLRMKLKRVDYFGALTLTSTIVLFLLGLSGPRVLPLPMILSVIIFPFFVINEARYAADPIIPMTVLRSRGTLLTCLATVGFMMARWSILFYTPVYALAIRGWSPAVAGSILIPTNAGFASGGLLAGLLHIRRAGSFYMPSLVTMGLFPITLLLLALFSIPEMPTAAYIVLVFLNGFLTGAALNYTLVHALHLTLPSVHPIVLSLVATFRGFAGSFGSAIGGGLFTRILHSALAKGFADAGLKHREGLVRRLMGSPAIVRGLEGVEQEVAISAYVAAVRALFFAAMGLACCMVFVQAGTGWKEAVDPNRNVMENYEADAEEAEEEDALIGGA</sequence>
<dbReference type="SUPFAM" id="SSF103473">
    <property type="entry name" value="MFS general substrate transporter"/>
    <property type="match status" value="1"/>
</dbReference>
<protein>
    <submittedName>
        <fullName evidence="8">MFS general substrate transporter</fullName>
    </submittedName>
</protein>
<feature type="transmembrane region" description="Helical" evidence="6">
    <location>
        <begin position="512"/>
        <end position="536"/>
    </location>
</feature>
<accession>A0A6A6QMI5</accession>
<feature type="compositionally biased region" description="Polar residues" evidence="5">
    <location>
        <begin position="1"/>
        <end position="11"/>
    </location>
</feature>
<keyword evidence="9" id="KW-1185">Reference proteome</keyword>
<proteinExistence type="predicted"/>
<evidence type="ECO:0000256" key="5">
    <source>
        <dbReference type="SAM" id="MobiDB-lite"/>
    </source>
</evidence>
<evidence type="ECO:0000256" key="3">
    <source>
        <dbReference type="ARBA" id="ARBA00022989"/>
    </source>
</evidence>
<evidence type="ECO:0000256" key="4">
    <source>
        <dbReference type="ARBA" id="ARBA00023136"/>
    </source>
</evidence>
<dbReference type="GO" id="GO:0015174">
    <property type="term" value="F:basic amino acid transmembrane transporter activity"/>
    <property type="evidence" value="ECO:0007669"/>
    <property type="project" value="TreeGrafter"/>
</dbReference>
<feature type="transmembrane region" description="Helical" evidence="6">
    <location>
        <begin position="177"/>
        <end position="200"/>
    </location>
</feature>
<keyword evidence="3 6" id="KW-1133">Transmembrane helix</keyword>
<dbReference type="PANTHER" id="PTHR23501:SF6">
    <property type="entry name" value="MULTIDRUG TRANSPORTER, PUTATIVE (AFU_ORTHOLOGUE AFUA_3G14560)-RELATED"/>
    <property type="match status" value="1"/>
</dbReference>
<dbReference type="EMBL" id="MU004192">
    <property type="protein sequence ID" value="KAF2493591.1"/>
    <property type="molecule type" value="Genomic_DNA"/>
</dbReference>
<dbReference type="OrthoDB" id="4160219at2759"/>
<feature type="domain" description="Major facilitator superfamily (MFS) profile" evidence="7">
    <location>
        <begin position="55"/>
        <end position="529"/>
    </location>
</feature>
<name>A0A6A6QMI5_9PEZI</name>
<dbReference type="PANTHER" id="PTHR23501">
    <property type="entry name" value="MAJOR FACILITATOR SUPERFAMILY"/>
    <property type="match status" value="1"/>
</dbReference>
<feature type="transmembrane region" description="Helical" evidence="6">
    <location>
        <begin position="382"/>
        <end position="401"/>
    </location>
</feature>
<comment type="subcellular location">
    <subcellularLocation>
        <location evidence="1">Membrane</location>
        <topology evidence="1">Multi-pass membrane protein</topology>
    </subcellularLocation>
</comment>
<evidence type="ECO:0000313" key="8">
    <source>
        <dbReference type="EMBL" id="KAF2493591.1"/>
    </source>
</evidence>
<feature type="compositionally biased region" description="Low complexity" evidence="5">
    <location>
        <begin position="12"/>
        <end position="28"/>
    </location>
</feature>
<feature type="transmembrane region" description="Helical" evidence="6">
    <location>
        <begin position="119"/>
        <end position="146"/>
    </location>
</feature>
<dbReference type="Proteomes" id="UP000799750">
    <property type="component" value="Unassembled WGS sequence"/>
</dbReference>
<dbReference type="Gene3D" id="1.20.1250.20">
    <property type="entry name" value="MFS general substrate transporter like domains"/>
    <property type="match status" value="2"/>
</dbReference>
<feature type="transmembrane region" description="Helical" evidence="6">
    <location>
        <begin position="152"/>
        <end position="170"/>
    </location>
</feature>
<organism evidence="8 9">
    <name type="scientific">Lophium mytilinum</name>
    <dbReference type="NCBI Taxonomy" id="390894"/>
    <lineage>
        <taxon>Eukaryota</taxon>
        <taxon>Fungi</taxon>
        <taxon>Dikarya</taxon>
        <taxon>Ascomycota</taxon>
        <taxon>Pezizomycotina</taxon>
        <taxon>Dothideomycetes</taxon>
        <taxon>Pleosporomycetidae</taxon>
        <taxon>Mytilinidiales</taxon>
        <taxon>Mytilinidiaceae</taxon>
        <taxon>Lophium</taxon>
    </lineage>
</organism>
<feature type="transmembrane region" description="Helical" evidence="6">
    <location>
        <begin position="275"/>
        <end position="292"/>
    </location>
</feature>